<protein>
    <submittedName>
        <fullName evidence="1">Uncharacterized protein</fullName>
    </submittedName>
</protein>
<organism evidence="1 2">
    <name type="scientific">Aspergillus heteromorphus CBS 117.55</name>
    <dbReference type="NCBI Taxonomy" id="1448321"/>
    <lineage>
        <taxon>Eukaryota</taxon>
        <taxon>Fungi</taxon>
        <taxon>Dikarya</taxon>
        <taxon>Ascomycota</taxon>
        <taxon>Pezizomycotina</taxon>
        <taxon>Eurotiomycetes</taxon>
        <taxon>Eurotiomycetidae</taxon>
        <taxon>Eurotiales</taxon>
        <taxon>Aspergillaceae</taxon>
        <taxon>Aspergillus</taxon>
        <taxon>Aspergillus subgen. Circumdati</taxon>
    </lineage>
</organism>
<reference evidence="1 2" key="1">
    <citation type="submission" date="2016-12" db="EMBL/GenBank/DDBJ databases">
        <title>The genomes of Aspergillus section Nigri reveals drivers in fungal speciation.</title>
        <authorList>
            <consortium name="DOE Joint Genome Institute"/>
            <person name="Vesth T.C."/>
            <person name="Nybo J."/>
            <person name="Theobald S."/>
            <person name="Brandl J."/>
            <person name="Frisvad J.C."/>
            <person name="Nielsen K.F."/>
            <person name="Lyhne E.K."/>
            <person name="Kogle M.E."/>
            <person name="Kuo A."/>
            <person name="Riley R."/>
            <person name="Clum A."/>
            <person name="Nolan M."/>
            <person name="Lipzen A."/>
            <person name="Salamov A."/>
            <person name="Henrissat B."/>
            <person name="Wiebenga A."/>
            <person name="De Vries R.P."/>
            <person name="Grigoriev I.V."/>
            <person name="Mortensen U.H."/>
            <person name="Andersen M.R."/>
            <person name="Baker S.E."/>
        </authorList>
    </citation>
    <scope>NUCLEOTIDE SEQUENCE [LARGE SCALE GENOMIC DNA]</scope>
    <source>
        <strain evidence="1 2">CBS 117.55</strain>
    </source>
</reference>
<dbReference type="VEuPathDB" id="FungiDB:BO70DRAFT_358718"/>
<dbReference type="Proteomes" id="UP000247233">
    <property type="component" value="Unassembled WGS sequence"/>
</dbReference>
<dbReference type="GeneID" id="37064599"/>
<dbReference type="EMBL" id="MSFL01000002">
    <property type="protein sequence ID" value="PWY91268.1"/>
    <property type="molecule type" value="Genomic_DNA"/>
</dbReference>
<name>A0A317X2P5_9EURO</name>
<dbReference type="RefSeq" id="XP_025403711.1">
    <property type="nucleotide sequence ID" value="XM_025542362.1"/>
</dbReference>
<sequence>MSQVLVIVIWPATKLEDWTNSPCRSSFYGRTQCAEGLSPLATGDPECHRRWKHIPGSSTISAKRHVSSLRCKGSPVETIISTARCAPYSVIGTQPSSGVCDAVYPGSSSAGYAVCAGNSAGTRLDPPCFSLTVATVESNSGCSTARVAVTNRPQGRMGELNKITVEISGEGGAEMRLASDGARQC</sequence>
<gene>
    <name evidence="1" type="ORF">BO70DRAFT_358718</name>
</gene>
<comment type="caution">
    <text evidence="1">The sequence shown here is derived from an EMBL/GenBank/DDBJ whole genome shotgun (WGS) entry which is preliminary data.</text>
</comment>
<evidence type="ECO:0000313" key="1">
    <source>
        <dbReference type="EMBL" id="PWY91268.1"/>
    </source>
</evidence>
<proteinExistence type="predicted"/>
<keyword evidence="2" id="KW-1185">Reference proteome</keyword>
<accession>A0A317X2P5</accession>
<dbReference type="AlphaFoldDB" id="A0A317X2P5"/>
<evidence type="ECO:0000313" key="2">
    <source>
        <dbReference type="Proteomes" id="UP000247233"/>
    </source>
</evidence>